<dbReference type="InterPro" id="IPR023575">
    <property type="entry name" value="Ribosomal_uS19_SF"/>
</dbReference>
<evidence type="ECO:0000256" key="4">
    <source>
        <dbReference type="RuleBase" id="RU003485"/>
    </source>
</evidence>
<keyword evidence="3 4" id="KW-0687">Ribonucleoprotein</keyword>
<gene>
    <name evidence="5" type="primary">RSM19</name>
    <name evidence="5" type="ORF">ACHE_41147S</name>
</gene>
<evidence type="ECO:0000256" key="2">
    <source>
        <dbReference type="ARBA" id="ARBA00022980"/>
    </source>
</evidence>
<dbReference type="AlphaFoldDB" id="A0A7R7VR45"/>
<reference evidence="5" key="2">
    <citation type="submission" date="2021-02" db="EMBL/GenBank/DDBJ databases">
        <title>Aspergillus chevalieri M1 genome sequence.</title>
        <authorList>
            <person name="Kadooka C."/>
            <person name="Mori K."/>
            <person name="Futagami T."/>
        </authorList>
    </citation>
    <scope>NUCLEOTIDE SEQUENCE</scope>
    <source>
        <strain evidence="5">M1</strain>
    </source>
</reference>
<organism evidence="5 6">
    <name type="scientific">Aspergillus chevalieri</name>
    <name type="common">Eurotium chevalieri</name>
    <dbReference type="NCBI Taxonomy" id="182096"/>
    <lineage>
        <taxon>Eukaryota</taxon>
        <taxon>Fungi</taxon>
        <taxon>Dikarya</taxon>
        <taxon>Ascomycota</taxon>
        <taxon>Pezizomycotina</taxon>
        <taxon>Eurotiomycetes</taxon>
        <taxon>Eurotiomycetidae</taxon>
        <taxon>Eurotiales</taxon>
        <taxon>Aspergillaceae</taxon>
        <taxon>Aspergillus</taxon>
        <taxon>Aspergillus subgen. Aspergillus</taxon>
    </lineage>
</organism>
<dbReference type="SUPFAM" id="SSF54570">
    <property type="entry name" value="Ribosomal protein S19"/>
    <property type="match status" value="1"/>
</dbReference>
<proteinExistence type="inferred from homology"/>
<keyword evidence="6" id="KW-1185">Reference proteome</keyword>
<dbReference type="RefSeq" id="XP_043137105.1">
    <property type="nucleotide sequence ID" value="XM_043279425.1"/>
</dbReference>
<dbReference type="GO" id="GO:0006412">
    <property type="term" value="P:translation"/>
    <property type="evidence" value="ECO:0007669"/>
    <property type="project" value="InterPro"/>
</dbReference>
<dbReference type="EMBL" id="AP024419">
    <property type="protein sequence ID" value="BCR88583.1"/>
    <property type="molecule type" value="Genomic_DNA"/>
</dbReference>
<evidence type="ECO:0000256" key="3">
    <source>
        <dbReference type="ARBA" id="ARBA00023274"/>
    </source>
</evidence>
<dbReference type="HAMAP" id="MF_00531">
    <property type="entry name" value="Ribosomal_uS19"/>
    <property type="match status" value="1"/>
</dbReference>
<dbReference type="Proteomes" id="UP000637239">
    <property type="component" value="Chromosome 4"/>
</dbReference>
<dbReference type="PRINTS" id="PR00975">
    <property type="entry name" value="RIBOSOMALS19"/>
</dbReference>
<dbReference type="PROSITE" id="PS00323">
    <property type="entry name" value="RIBOSOMAL_S19"/>
    <property type="match status" value="1"/>
</dbReference>
<evidence type="ECO:0000313" key="5">
    <source>
        <dbReference type="EMBL" id="BCR88583.1"/>
    </source>
</evidence>
<evidence type="ECO:0000313" key="6">
    <source>
        <dbReference type="Proteomes" id="UP000637239"/>
    </source>
</evidence>
<reference evidence="5" key="1">
    <citation type="submission" date="2021-01" db="EMBL/GenBank/DDBJ databases">
        <authorList>
            <consortium name="Aspergillus chevalieri M1 genome sequencing consortium"/>
            <person name="Kazuki M."/>
            <person name="Futagami T."/>
        </authorList>
    </citation>
    <scope>NUCLEOTIDE SEQUENCE</scope>
    <source>
        <strain evidence="5">M1</strain>
    </source>
</reference>
<accession>A0A7R7VR45</accession>
<dbReference type="InterPro" id="IPR002222">
    <property type="entry name" value="Ribosomal_uS19"/>
</dbReference>
<dbReference type="GO" id="GO:0005763">
    <property type="term" value="C:mitochondrial small ribosomal subunit"/>
    <property type="evidence" value="ECO:0007669"/>
    <property type="project" value="TreeGrafter"/>
</dbReference>
<dbReference type="PANTHER" id="PTHR11880">
    <property type="entry name" value="RIBOSOMAL PROTEIN S19P FAMILY MEMBER"/>
    <property type="match status" value="1"/>
</dbReference>
<dbReference type="InterPro" id="IPR020934">
    <property type="entry name" value="Ribosomal_uS19_CS"/>
</dbReference>
<dbReference type="GO" id="GO:0003723">
    <property type="term" value="F:RNA binding"/>
    <property type="evidence" value="ECO:0007669"/>
    <property type="project" value="InterPro"/>
</dbReference>
<dbReference type="PANTHER" id="PTHR11880:SF8">
    <property type="entry name" value="SMALL RIBOSOMAL SUBUNIT PROTEIN US19M"/>
    <property type="match status" value="1"/>
</dbReference>
<dbReference type="KEGG" id="ache:ACHE_41147S"/>
<evidence type="ECO:0000256" key="1">
    <source>
        <dbReference type="ARBA" id="ARBA00007345"/>
    </source>
</evidence>
<keyword evidence="2 4" id="KW-0689">Ribosomal protein</keyword>
<sequence>MLCSVVHTTMQCLHNSEQFEQKIHIANTPQTTLEAIQTIAKMFPTRALFARSVWKGPNIVPLPLPRQVPPPPNHPPIKTQKRAATILPNFVGLKFAVHNGKTYHEVVITEEMVGRKLGEYVPTRKRFTYKLSKNK</sequence>
<dbReference type="Gene3D" id="3.30.860.10">
    <property type="entry name" value="30s Ribosomal Protein S19, Chain A"/>
    <property type="match status" value="1"/>
</dbReference>
<dbReference type="GeneID" id="66982941"/>
<dbReference type="Pfam" id="PF00203">
    <property type="entry name" value="Ribosomal_S19"/>
    <property type="match status" value="1"/>
</dbReference>
<name>A0A7R7VR45_ASPCH</name>
<comment type="similarity">
    <text evidence="1 4">Belongs to the universal ribosomal protein uS19 family.</text>
</comment>
<dbReference type="GO" id="GO:0003735">
    <property type="term" value="F:structural constituent of ribosome"/>
    <property type="evidence" value="ECO:0007669"/>
    <property type="project" value="InterPro"/>
</dbReference>
<protein>
    <submittedName>
        <fullName evidence="5">Mitochondrial ribosomal small subunit component</fullName>
    </submittedName>
</protein>
<dbReference type="GO" id="GO:0000028">
    <property type="term" value="P:ribosomal small subunit assembly"/>
    <property type="evidence" value="ECO:0007669"/>
    <property type="project" value="TreeGrafter"/>
</dbReference>